<protein>
    <submittedName>
        <fullName evidence="1">XRE family transcriptional regulator</fullName>
    </submittedName>
</protein>
<dbReference type="RefSeq" id="WP_127790002.1">
    <property type="nucleotide sequence ID" value="NZ_SACL01000012.1"/>
</dbReference>
<organism evidence="1 2">
    <name type="scientific">Rhodovarius crocodyli</name>
    <dbReference type="NCBI Taxonomy" id="1979269"/>
    <lineage>
        <taxon>Bacteria</taxon>
        <taxon>Pseudomonadati</taxon>
        <taxon>Pseudomonadota</taxon>
        <taxon>Alphaproteobacteria</taxon>
        <taxon>Acetobacterales</taxon>
        <taxon>Roseomonadaceae</taxon>
        <taxon>Rhodovarius</taxon>
    </lineage>
</organism>
<dbReference type="AlphaFoldDB" id="A0A437LZE0"/>
<dbReference type="OrthoDB" id="9799384at2"/>
<dbReference type="Proteomes" id="UP000282957">
    <property type="component" value="Unassembled WGS sequence"/>
</dbReference>
<reference evidence="1 2" key="1">
    <citation type="submission" date="2019-01" db="EMBL/GenBank/DDBJ databases">
        <authorList>
            <person name="Chen W.-M."/>
        </authorList>
    </citation>
    <scope>NUCLEOTIDE SEQUENCE [LARGE SCALE GENOMIC DNA]</scope>
    <source>
        <strain evidence="1 2">CCP-6</strain>
    </source>
</reference>
<dbReference type="CDD" id="cd00093">
    <property type="entry name" value="HTH_XRE"/>
    <property type="match status" value="1"/>
</dbReference>
<keyword evidence="2" id="KW-1185">Reference proteome</keyword>
<gene>
    <name evidence="1" type="ORF">EOD42_23320</name>
</gene>
<evidence type="ECO:0000313" key="1">
    <source>
        <dbReference type="EMBL" id="RVT90735.1"/>
    </source>
</evidence>
<comment type="caution">
    <text evidence="1">The sequence shown here is derived from an EMBL/GenBank/DDBJ whole genome shotgun (WGS) entry which is preliminary data.</text>
</comment>
<name>A0A437LZE0_9PROT</name>
<accession>A0A437LZE0</accession>
<dbReference type="InterPro" id="IPR001387">
    <property type="entry name" value="Cro/C1-type_HTH"/>
</dbReference>
<proteinExistence type="predicted"/>
<evidence type="ECO:0000313" key="2">
    <source>
        <dbReference type="Proteomes" id="UP000282957"/>
    </source>
</evidence>
<dbReference type="EMBL" id="SACL01000012">
    <property type="protein sequence ID" value="RVT90735.1"/>
    <property type="molecule type" value="Genomic_DNA"/>
</dbReference>
<sequence>MTVITMDSIATVLRGKSPKQLARLARVHPRTAARWQAGESAPGADDLVRLMAVDADIFSEIARLAGRADAGQIAQAADHLRHALKELGG</sequence>